<reference evidence="3" key="1">
    <citation type="submission" date="2016-10" db="EMBL/GenBank/DDBJ databases">
        <authorList>
            <person name="Varghese N."/>
            <person name="Submissions S."/>
        </authorList>
    </citation>
    <scope>NUCLEOTIDE SEQUENCE [LARGE SCALE GENOMIC DNA]</scope>
    <source>
        <strain evidence="3">CGMCC 4.7042</strain>
    </source>
</reference>
<evidence type="ECO:0000313" key="2">
    <source>
        <dbReference type="EMBL" id="SDM66926.1"/>
    </source>
</evidence>
<protein>
    <submittedName>
        <fullName evidence="2">Uncharacterized protein</fullName>
    </submittedName>
</protein>
<sequence>MQKLRNQAAVVLPDEADEPDALEEPADALASDEEDDEEAEEEDEDFADEDDGELLDEEPRLSLR</sequence>
<dbReference type="AlphaFoldDB" id="A0A1G9V4F3"/>
<accession>A0A1G9V4F3</accession>
<evidence type="ECO:0000313" key="3">
    <source>
        <dbReference type="Proteomes" id="UP000199063"/>
    </source>
</evidence>
<dbReference type="EMBL" id="FNHI01000011">
    <property type="protein sequence ID" value="SDM66926.1"/>
    <property type="molecule type" value="Genomic_DNA"/>
</dbReference>
<feature type="region of interest" description="Disordered" evidence="1">
    <location>
        <begin position="1"/>
        <end position="64"/>
    </location>
</feature>
<feature type="compositionally biased region" description="Acidic residues" evidence="1">
    <location>
        <begin position="14"/>
        <end position="56"/>
    </location>
</feature>
<dbReference type="Proteomes" id="UP000199063">
    <property type="component" value="Unassembled WGS sequence"/>
</dbReference>
<keyword evidence="3" id="KW-1185">Reference proteome</keyword>
<gene>
    <name evidence="2" type="ORF">SAMN05444921_111217</name>
</gene>
<organism evidence="2 3">
    <name type="scientific">Streptomyces wuyuanensis</name>
    <dbReference type="NCBI Taxonomy" id="1196353"/>
    <lineage>
        <taxon>Bacteria</taxon>
        <taxon>Bacillati</taxon>
        <taxon>Actinomycetota</taxon>
        <taxon>Actinomycetes</taxon>
        <taxon>Kitasatosporales</taxon>
        <taxon>Streptomycetaceae</taxon>
        <taxon>Streptomyces</taxon>
    </lineage>
</organism>
<proteinExistence type="predicted"/>
<name>A0A1G9V4F3_9ACTN</name>
<evidence type="ECO:0000256" key="1">
    <source>
        <dbReference type="SAM" id="MobiDB-lite"/>
    </source>
</evidence>